<dbReference type="RefSeq" id="WP_145251475.1">
    <property type="nucleotide sequence ID" value="NZ_CP036278.1"/>
</dbReference>
<dbReference type="InterPro" id="IPR029069">
    <property type="entry name" value="HotDog_dom_sf"/>
</dbReference>
<dbReference type="NCBIfam" id="TIGR00369">
    <property type="entry name" value="unchar_dom_1"/>
    <property type="match status" value="1"/>
</dbReference>
<evidence type="ECO:0000313" key="25">
    <source>
        <dbReference type="EMBL" id="QDU58926.1"/>
    </source>
</evidence>
<dbReference type="AlphaFoldDB" id="A0A518AW39"/>
<feature type="domain" description="Thioesterase" evidence="24">
    <location>
        <begin position="60"/>
        <end position="130"/>
    </location>
</feature>
<comment type="catalytic activity">
    <reaction evidence="20">
        <text>hexadecanoyl-CoA + H2O = hexadecanoate + CoA + H(+)</text>
        <dbReference type="Rhea" id="RHEA:16645"/>
        <dbReference type="ChEBI" id="CHEBI:7896"/>
        <dbReference type="ChEBI" id="CHEBI:15377"/>
        <dbReference type="ChEBI" id="CHEBI:15378"/>
        <dbReference type="ChEBI" id="CHEBI:57287"/>
        <dbReference type="ChEBI" id="CHEBI:57379"/>
        <dbReference type="EC" id="3.1.2.2"/>
    </reaction>
    <physiologicalReaction direction="left-to-right" evidence="20">
        <dbReference type="Rhea" id="RHEA:16646"/>
    </physiologicalReaction>
</comment>
<dbReference type="GO" id="GO:0016289">
    <property type="term" value="F:acyl-CoA hydrolase activity"/>
    <property type="evidence" value="ECO:0007669"/>
    <property type="project" value="UniProtKB-ARBA"/>
</dbReference>
<dbReference type="EMBL" id="CP036278">
    <property type="protein sequence ID" value="QDU58926.1"/>
    <property type="molecule type" value="Genomic_DNA"/>
</dbReference>
<dbReference type="GO" id="GO:0005737">
    <property type="term" value="C:cytoplasm"/>
    <property type="evidence" value="ECO:0007669"/>
    <property type="project" value="UniProtKB-SubCell"/>
</dbReference>
<keyword evidence="7" id="KW-0378">Hydrolase</keyword>
<evidence type="ECO:0000256" key="5">
    <source>
        <dbReference type="ARBA" id="ARBA00022490"/>
    </source>
</evidence>
<evidence type="ECO:0000256" key="15">
    <source>
        <dbReference type="ARBA" id="ARBA00038456"/>
    </source>
</evidence>
<evidence type="ECO:0000256" key="1">
    <source>
        <dbReference type="ARBA" id="ARBA00004170"/>
    </source>
</evidence>
<keyword evidence="10" id="KW-0443">Lipid metabolism</keyword>
<comment type="catalytic activity">
    <reaction evidence="19">
        <text>octanoyl-CoA + H2O = octanoate + CoA + H(+)</text>
        <dbReference type="Rhea" id="RHEA:30143"/>
        <dbReference type="ChEBI" id="CHEBI:15377"/>
        <dbReference type="ChEBI" id="CHEBI:15378"/>
        <dbReference type="ChEBI" id="CHEBI:25646"/>
        <dbReference type="ChEBI" id="CHEBI:57287"/>
        <dbReference type="ChEBI" id="CHEBI:57386"/>
    </reaction>
    <physiologicalReaction direction="left-to-right" evidence="19">
        <dbReference type="Rhea" id="RHEA:30144"/>
    </physiologicalReaction>
</comment>
<evidence type="ECO:0000259" key="24">
    <source>
        <dbReference type="Pfam" id="PF03061"/>
    </source>
</evidence>
<evidence type="ECO:0000256" key="18">
    <source>
        <dbReference type="ARBA" id="ARBA00043210"/>
    </source>
</evidence>
<comment type="catalytic activity">
    <reaction evidence="21">
        <text>decanoyl-CoA + H2O = decanoate + CoA + H(+)</text>
        <dbReference type="Rhea" id="RHEA:40059"/>
        <dbReference type="ChEBI" id="CHEBI:15377"/>
        <dbReference type="ChEBI" id="CHEBI:15378"/>
        <dbReference type="ChEBI" id="CHEBI:27689"/>
        <dbReference type="ChEBI" id="CHEBI:57287"/>
        <dbReference type="ChEBI" id="CHEBI:61430"/>
    </reaction>
    <physiologicalReaction direction="left-to-right" evidence="21">
        <dbReference type="Rhea" id="RHEA:40060"/>
    </physiologicalReaction>
</comment>
<dbReference type="Pfam" id="PF03061">
    <property type="entry name" value="4HBT"/>
    <property type="match status" value="1"/>
</dbReference>
<evidence type="ECO:0000256" key="13">
    <source>
        <dbReference type="ARBA" id="ARBA00035852"/>
    </source>
</evidence>
<dbReference type="PANTHER" id="PTHR12418:SF19">
    <property type="entry name" value="ACYL-COENZYME A THIOESTERASE THEM4"/>
    <property type="match status" value="1"/>
</dbReference>
<evidence type="ECO:0000256" key="21">
    <source>
        <dbReference type="ARBA" id="ARBA00047969"/>
    </source>
</evidence>
<evidence type="ECO:0000256" key="11">
    <source>
        <dbReference type="ARBA" id="ARBA00023136"/>
    </source>
</evidence>
<evidence type="ECO:0000256" key="20">
    <source>
        <dbReference type="ARBA" id="ARBA00047734"/>
    </source>
</evidence>
<dbReference type="KEGG" id="amuc:Pan181_51670"/>
<organism evidence="25 26">
    <name type="scientific">Aeoliella mucimassa</name>
    <dbReference type="NCBI Taxonomy" id="2527972"/>
    <lineage>
        <taxon>Bacteria</taxon>
        <taxon>Pseudomonadati</taxon>
        <taxon>Planctomycetota</taxon>
        <taxon>Planctomycetia</taxon>
        <taxon>Pirellulales</taxon>
        <taxon>Lacipirellulaceae</taxon>
        <taxon>Aeoliella</taxon>
    </lineage>
</organism>
<comment type="subcellular location">
    <subcellularLocation>
        <location evidence="3">Cell projection</location>
        <location evidence="3">Ruffle membrane</location>
    </subcellularLocation>
    <subcellularLocation>
        <location evidence="2">Cytoplasm</location>
    </subcellularLocation>
    <subcellularLocation>
        <location evidence="1">Membrane</location>
        <topology evidence="1">Peripheral membrane protein</topology>
    </subcellularLocation>
</comment>
<dbReference type="GO" id="GO:0016020">
    <property type="term" value="C:membrane"/>
    <property type="evidence" value="ECO:0007669"/>
    <property type="project" value="UniProtKB-SubCell"/>
</dbReference>
<evidence type="ECO:0000256" key="22">
    <source>
        <dbReference type="ARBA" id="ARBA00048074"/>
    </source>
</evidence>
<keyword evidence="11" id="KW-0472">Membrane</keyword>
<evidence type="ECO:0000256" key="9">
    <source>
        <dbReference type="ARBA" id="ARBA00022946"/>
    </source>
</evidence>
<comment type="catalytic activity">
    <reaction evidence="23">
        <text>tetradecanoyl-CoA + H2O = tetradecanoate + CoA + H(+)</text>
        <dbReference type="Rhea" id="RHEA:40119"/>
        <dbReference type="ChEBI" id="CHEBI:15377"/>
        <dbReference type="ChEBI" id="CHEBI:15378"/>
        <dbReference type="ChEBI" id="CHEBI:30807"/>
        <dbReference type="ChEBI" id="CHEBI:57287"/>
        <dbReference type="ChEBI" id="CHEBI:57385"/>
    </reaction>
    <physiologicalReaction direction="left-to-right" evidence="23">
        <dbReference type="Rhea" id="RHEA:40120"/>
    </physiologicalReaction>
</comment>
<evidence type="ECO:0000256" key="6">
    <source>
        <dbReference type="ARBA" id="ARBA00022703"/>
    </source>
</evidence>
<protein>
    <recommendedName>
        <fullName evidence="17">Acyl-coenzyme A thioesterase THEM4</fullName>
        <ecNumber evidence="16">3.1.2.2</ecNumber>
    </recommendedName>
    <alternativeName>
        <fullName evidence="18">Thioesterase superfamily member 4</fullName>
    </alternativeName>
</protein>
<dbReference type="CDD" id="cd03443">
    <property type="entry name" value="PaaI_thioesterase"/>
    <property type="match status" value="1"/>
</dbReference>
<evidence type="ECO:0000256" key="3">
    <source>
        <dbReference type="ARBA" id="ARBA00004632"/>
    </source>
</evidence>
<comment type="similarity">
    <text evidence="15">Belongs to the THEM4/THEM5 thioesterase family.</text>
</comment>
<evidence type="ECO:0000256" key="14">
    <source>
        <dbReference type="ARBA" id="ARBA00037002"/>
    </source>
</evidence>
<dbReference type="InterPro" id="IPR052365">
    <property type="entry name" value="THEM4/THEM5_acyl-CoA_thioest"/>
</dbReference>
<comment type="catalytic activity">
    <reaction evidence="13">
        <text>(5Z,8Z,11Z,14Z)-eicosatetraenoyl-CoA + H2O = (5Z,8Z,11Z,14Z)-eicosatetraenoate + CoA + H(+)</text>
        <dbReference type="Rhea" id="RHEA:40151"/>
        <dbReference type="ChEBI" id="CHEBI:15377"/>
        <dbReference type="ChEBI" id="CHEBI:15378"/>
        <dbReference type="ChEBI" id="CHEBI:32395"/>
        <dbReference type="ChEBI" id="CHEBI:57287"/>
        <dbReference type="ChEBI" id="CHEBI:57368"/>
    </reaction>
    <physiologicalReaction direction="left-to-right" evidence="13">
        <dbReference type="Rhea" id="RHEA:40152"/>
    </physiologicalReaction>
</comment>
<comment type="catalytic activity">
    <reaction evidence="22">
        <text>dodecanoyl-CoA + H2O = dodecanoate + CoA + H(+)</text>
        <dbReference type="Rhea" id="RHEA:30135"/>
        <dbReference type="ChEBI" id="CHEBI:15377"/>
        <dbReference type="ChEBI" id="CHEBI:15378"/>
        <dbReference type="ChEBI" id="CHEBI:18262"/>
        <dbReference type="ChEBI" id="CHEBI:57287"/>
        <dbReference type="ChEBI" id="CHEBI:57375"/>
    </reaction>
    <physiologicalReaction direction="left-to-right" evidence="22">
        <dbReference type="Rhea" id="RHEA:30136"/>
    </physiologicalReaction>
</comment>
<evidence type="ECO:0000313" key="26">
    <source>
        <dbReference type="Proteomes" id="UP000315750"/>
    </source>
</evidence>
<evidence type="ECO:0000256" key="17">
    <source>
        <dbReference type="ARBA" id="ARBA00040123"/>
    </source>
</evidence>
<comment type="catalytic activity">
    <reaction evidence="14">
        <text>(9Z)-octadecenoyl-CoA + H2O = (9Z)-octadecenoate + CoA + H(+)</text>
        <dbReference type="Rhea" id="RHEA:40139"/>
        <dbReference type="ChEBI" id="CHEBI:15377"/>
        <dbReference type="ChEBI" id="CHEBI:15378"/>
        <dbReference type="ChEBI" id="CHEBI:30823"/>
        <dbReference type="ChEBI" id="CHEBI:57287"/>
        <dbReference type="ChEBI" id="CHEBI:57387"/>
    </reaction>
    <physiologicalReaction direction="left-to-right" evidence="14">
        <dbReference type="Rhea" id="RHEA:40140"/>
    </physiologicalReaction>
</comment>
<keyword evidence="5" id="KW-0963">Cytoplasm</keyword>
<dbReference type="InterPro" id="IPR003736">
    <property type="entry name" value="PAAI_dom"/>
</dbReference>
<evidence type="ECO:0000256" key="23">
    <source>
        <dbReference type="ARBA" id="ARBA00048180"/>
    </source>
</evidence>
<dbReference type="OrthoDB" id="9792301at2"/>
<dbReference type="InterPro" id="IPR006683">
    <property type="entry name" value="Thioestr_dom"/>
</dbReference>
<evidence type="ECO:0000256" key="16">
    <source>
        <dbReference type="ARBA" id="ARBA00038848"/>
    </source>
</evidence>
<sequence length="153" mass="16737">MGSETSPDELLEQARQEQHPRCIVCSEQHTCGLKVEYAATDEGGVAATFECLEQWQGYSGLVHGGVIASLLDGAMTNCLFAEGIVAYTADLQVRYKRPLHVGTPAQVVATVSRRNPPLFVLKSKIVQEGRVRAIATGMFMTNDNQLKQLWNGD</sequence>
<proteinExistence type="inferred from homology"/>
<keyword evidence="12" id="KW-0966">Cell projection</keyword>
<evidence type="ECO:0000256" key="8">
    <source>
        <dbReference type="ARBA" id="ARBA00022832"/>
    </source>
</evidence>
<reference evidence="25 26" key="1">
    <citation type="submission" date="2019-02" db="EMBL/GenBank/DDBJ databases">
        <title>Deep-cultivation of Planctomycetes and their phenomic and genomic characterization uncovers novel biology.</title>
        <authorList>
            <person name="Wiegand S."/>
            <person name="Jogler M."/>
            <person name="Boedeker C."/>
            <person name="Pinto D."/>
            <person name="Vollmers J."/>
            <person name="Rivas-Marin E."/>
            <person name="Kohn T."/>
            <person name="Peeters S.H."/>
            <person name="Heuer A."/>
            <person name="Rast P."/>
            <person name="Oberbeckmann S."/>
            <person name="Bunk B."/>
            <person name="Jeske O."/>
            <person name="Meyerdierks A."/>
            <person name="Storesund J.E."/>
            <person name="Kallscheuer N."/>
            <person name="Luecker S."/>
            <person name="Lage O.M."/>
            <person name="Pohl T."/>
            <person name="Merkel B.J."/>
            <person name="Hornburger P."/>
            <person name="Mueller R.-W."/>
            <person name="Bruemmer F."/>
            <person name="Labrenz M."/>
            <person name="Spormann A.M."/>
            <person name="Op den Camp H."/>
            <person name="Overmann J."/>
            <person name="Amann R."/>
            <person name="Jetten M.S.M."/>
            <person name="Mascher T."/>
            <person name="Medema M.H."/>
            <person name="Devos D.P."/>
            <person name="Kaster A.-K."/>
            <person name="Ovreas L."/>
            <person name="Rohde M."/>
            <person name="Galperin M.Y."/>
            <person name="Jogler C."/>
        </authorList>
    </citation>
    <scope>NUCLEOTIDE SEQUENCE [LARGE SCALE GENOMIC DNA]</scope>
    <source>
        <strain evidence="25 26">Pan181</strain>
    </source>
</reference>
<keyword evidence="8" id="KW-0276">Fatty acid metabolism</keyword>
<evidence type="ECO:0000256" key="19">
    <source>
        <dbReference type="ARBA" id="ARBA00047588"/>
    </source>
</evidence>
<keyword evidence="6" id="KW-0053">Apoptosis</keyword>
<dbReference type="SUPFAM" id="SSF54637">
    <property type="entry name" value="Thioesterase/thiol ester dehydrase-isomerase"/>
    <property type="match status" value="1"/>
</dbReference>
<evidence type="ECO:0000256" key="10">
    <source>
        <dbReference type="ARBA" id="ARBA00023098"/>
    </source>
</evidence>
<evidence type="ECO:0000256" key="12">
    <source>
        <dbReference type="ARBA" id="ARBA00023273"/>
    </source>
</evidence>
<dbReference type="EC" id="3.1.2.2" evidence="16"/>
<evidence type="ECO:0000256" key="2">
    <source>
        <dbReference type="ARBA" id="ARBA00004496"/>
    </source>
</evidence>
<dbReference type="Proteomes" id="UP000315750">
    <property type="component" value="Chromosome"/>
</dbReference>
<keyword evidence="9" id="KW-0809">Transit peptide</keyword>
<evidence type="ECO:0000256" key="7">
    <source>
        <dbReference type="ARBA" id="ARBA00022801"/>
    </source>
</evidence>
<keyword evidence="26" id="KW-1185">Reference proteome</keyword>
<dbReference type="GO" id="GO:0006631">
    <property type="term" value="P:fatty acid metabolic process"/>
    <property type="evidence" value="ECO:0007669"/>
    <property type="project" value="UniProtKB-KW"/>
</dbReference>
<gene>
    <name evidence="25" type="ORF">Pan181_51670</name>
</gene>
<dbReference type="Gene3D" id="3.10.129.10">
    <property type="entry name" value="Hotdog Thioesterase"/>
    <property type="match status" value="1"/>
</dbReference>
<evidence type="ECO:0000256" key="4">
    <source>
        <dbReference type="ARBA" id="ARBA00022475"/>
    </source>
</evidence>
<name>A0A518AW39_9BACT</name>
<dbReference type="PANTHER" id="PTHR12418">
    <property type="entry name" value="ACYL-COENZYME A THIOESTERASE THEM4"/>
    <property type="match status" value="1"/>
</dbReference>
<accession>A0A518AW39</accession>
<keyword evidence="4" id="KW-1003">Cell membrane</keyword>